<dbReference type="Proteomes" id="UP000054843">
    <property type="component" value="Unassembled WGS sequence"/>
</dbReference>
<dbReference type="AlphaFoldDB" id="A0A0V1N9A6"/>
<evidence type="ECO:0000313" key="1">
    <source>
        <dbReference type="EMBL" id="KRZ80570.1"/>
    </source>
</evidence>
<sequence>MQLVGINNVSFRIVKYLISGFYKNDPYLFLSFLCSAYLAAHLANEYLVHASCFVPVIENIGYENKSRIIFFWRKN</sequence>
<evidence type="ECO:0000313" key="2">
    <source>
        <dbReference type="Proteomes" id="UP000054843"/>
    </source>
</evidence>
<gene>
    <name evidence="1" type="ORF">T10_4346</name>
</gene>
<proteinExistence type="predicted"/>
<reference evidence="1 2" key="1">
    <citation type="submission" date="2015-01" db="EMBL/GenBank/DDBJ databases">
        <title>Evolution of Trichinella species and genotypes.</title>
        <authorList>
            <person name="Korhonen P.K."/>
            <person name="Edoardo P."/>
            <person name="Giuseppe L.R."/>
            <person name="Gasser R.B."/>
        </authorList>
    </citation>
    <scope>NUCLEOTIDE SEQUENCE [LARGE SCALE GENOMIC DNA]</scope>
    <source>
        <strain evidence="1">ISS1980</strain>
    </source>
</reference>
<keyword evidence="2" id="KW-1185">Reference proteome</keyword>
<comment type="caution">
    <text evidence="1">The sequence shown here is derived from an EMBL/GenBank/DDBJ whole genome shotgun (WGS) entry which is preliminary data.</text>
</comment>
<accession>A0A0V1N9A6</accession>
<organism evidence="1 2">
    <name type="scientific">Trichinella papuae</name>
    <dbReference type="NCBI Taxonomy" id="268474"/>
    <lineage>
        <taxon>Eukaryota</taxon>
        <taxon>Metazoa</taxon>
        <taxon>Ecdysozoa</taxon>
        <taxon>Nematoda</taxon>
        <taxon>Enoplea</taxon>
        <taxon>Dorylaimia</taxon>
        <taxon>Trichinellida</taxon>
        <taxon>Trichinellidae</taxon>
        <taxon>Trichinella</taxon>
    </lineage>
</organism>
<dbReference type="EMBL" id="JYDO01000002">
    <property type="protein sequence ID" value="KRZ80570.1"/>
    <property type="molecule type" value="Genomic_DNA"/>
</dbReference>
<name>A0A0V1N9A6_9BILA</name>
<protein>
    <submittedName>
        <fullName evidence="1">Uncharacterized protein</fullName>
    </submittedName>
</protein>